<gene>
    <name evidence="2" type="ORF">EYF80_047073</name>
</gene>
<comment type="caution">
    <text evidence="2">The sequence shown here is derived from an EMBL/GenBank/DDBJ whole genome shotgun (WGS) entry which is preliminary data.</text>
</comment>
<keyword evidence="3" id="KW-1185">Reference proteome</keyword>
<feature type="transmembrane region" description="Helical" evidence="1">
    <location>
        <begin position="81"/>
        <end position="102"/>
    </location>
</feature>
<organism evidence="2 3">
    <name type="scientific">Liparis tanakae</name>
    <name type="common">Tanaka's snailfish</name>
    <dbReference type="NCBI Taxonomy" id="230148"/>
    <lineage>
        <taxon>Eukaryota</taxon>
        <taxon>Metazoa</taxon>
        <taxon>Chordata</taxon>
        <taxon>Craniata</taxon>
        <taxon>Vertebrata</taxon>
        <taxon>Euteleostomi</taxon>
        <taxon>Actinopterygii</taxon>
        <taxon>Neopterygii</taxon>
        <taxon>Teleostei</taxon>
        <taxon>Neoteleostei</taxon>
        <taxon>Acanthomorphata</taxon>
        <taxon>Eupercaria</taxon>
        <taxon>Perciformes</taxon>
        <taxon>Cottioidei</taxon>
        <taxon>Cottales</taxon>
        <taxon>Liparidae</taxon>
        <taxon>Liparis</taxon>
    </lineage>
</organism>
<sequence>MLVLLSGGGREAVLSCDTAQQPLRSDRCLAVKRCITWKWPSSRRREAVIRSAVPPRGSAGRVRRPRLLPPASCLLPPASCLLPPLGSVCVLAVITAAFLVGLRKYWFPCLYILRVEFSLSEI</sequence>
<evidence type="ECO:0000313" key="2">
    <source>
        <dbReference type="EMBL" id="TNN42747.1"/>
    </source>
</evidence>
<proteinExistence type="predicted"/>
<dbReference type="EMBL" id="SRLO01001016">
    <property type="protein sequence ID" value="TNN42747.1"/>
    <property type="molecule type" value="Genomic_DNA"/>
</dbReference>
<dbReference type="AlphaFoldDB" id="A0A4Z2FNC6"/>
<dbReference type="Proteomes" id="UP000314294">
    <property type="component" value="Unassembled WGS sequence"/>
</dbReference>
<name>A0A4Z2FNC6_9TELE</name>
<reference evidence="2 3" key="1">
    <citation type="submission" date="2019-03" db="EMBL/GenBank/DDBJ databases">
        <title>First draft genome of Liparis tanakae, snailfish: a comprehensive survey of snailfish specific genes.</title>
        <authorList>
            <person name="Kim W."/>
            <person name="Song I."/>
            <person name="Jeong J.-H."/>
            <person name="Kim D."/>
            <person name="Kim S."/>
            <person name="Ryu S."/>
            <person name="Song J.Y."/>
            <person name="Lee S.K."/>
        </authorList>
    </citation>
    <scope>NUCLEOTIDE SEQUENCE [LARGE SCALE GENOMIC DNA]</scope>
    <source>
        <tissue evidence="2">Muscle</tissue>
    </source>
</reference>
<evidence type="ECO:0000256" key="1">
    <source>
        <dbReference type="SAM" id="Phobius"/>
    </source>
</evidence>
<keyword evidence="1" id="KW-0472">Membrane</keyword>
<accession>A0A4Z2FNC6</accession>
<evidence type="ECO:0000313" key="3">
    <source>
        <dbReference type="Proteomes" id="UP000314294"/>
    </source>
</evidence>
<keyword evidence="1" id="KW-0812">Transmembrane</keyword>
<keyword evidence="1" id="KW-1133">Transmembrane helix</keyword>
<protein>
    <submittedName>
        <fullName evidence="2">Uncharacterized protein</fullName>
    </submittedName>
</protein>